<keyword evidence="2" id="KW-0012">Acyltransferase</keyword>
<gene>
    <name evidence="4" type="ORF">EDC26_11048</name>
</gene>
<dbReference type="PROSITE" id="PS51186">
    <property type="entry name" value="GNAT"/>
    <property type="match status" value="1"/>
</dbReference>
<evidence type="ECO:0000313" key="4">
    <source>
        <dbReference type="EMBL" id="TCT05308.1"/>
    </source>
</evidence>
<dbReference type="InterPro" id="IPR016181">
    <property type="entry name" value="Acyl_CoA_acyltransferase"/>
</dbReference>
<dbReference type="SUPFAM" id="SSF55729">
    <property type="entry name" value="Acyl-CoA N-acyltransferases (Nat)"/>
    <property type="match status" value="1"/>
</dbReference>
<dbReference type="OrthoDB" id="9805924at2"/>
<reference evidence="4 5" key="1">
    <citation type="submission" date="2019-03" db="EMBL/GenBank/DDBJ databases">
        <title>Genomic Encyclopedia of Type Strains, Phase IV (KMG-IV): sequencing the most valuable type-strain genomes for metagenomic binning, comparative biology and taxonomic classification.</title>
        <authorList>
            <person name="Goeker M."/>
        </authorList>
    </citation>
    <scope>NUCLEOTIDE SEQUENCE [LARGE SCALE GENOMIC DNA]</scope>
    <source>
        <strain evidence="4 5">DSM 24591</strain>
    </source>
</reference>
<accession>A0A4V2UXY4</accession>
<evidence type="ECO:0000256" key="1">
    <source>
        <dbReference type="ARBA" id="ARBA00022679"/>
    </source>
</evidence>
<dbReference type="Pfam" id="PF00583">
    <property type="entry name" value="Acetyltransf_1"/>
    <property type="match status" value="1"/>
</dbReference>
<dbReference type="InterPro" id="IPR000182">
    <property type="entry name" value="GNAT_dom"/>
</dbReference>
<dbReference type="GO" id="GO:0016747">
    <property type="term" value="F:acyltransferase activity, transferring groups other than amino-acyl groups"/>
    <property type="evidence" value="ECO:0007669"/>
    <property type="project" value="InterPro"/>
</dbReference>
<evidence type="ECO:0000256" key="2">
    <source>
        <dbReference type="ARBA" id="ARBA00023315"/>
    </source>
</evidence>
<name>A0A4V2UXY4_9BURK</name>
<feature type="domain" description="N-acetyltransferase" evidence="3">
    <location>
        <begin position="1"/>
        <end position="145"/>
    </location>
</feature>
<keyword evidence="5" id="KW-1185">Reference proteome</keyword>
<comment type="caution">
    <text evidence="4">The sequence shown here is derived from an EMBL/GenBank/DDBJ whole genome shotgun (WGS) entry which is preliminary data.</text>
</comment>
<proteinExistence type="predicted"/>
<organism evidence="4 5">
    <name type="scientific">Paralcaligenes ureilyticus</name>
    <dbReference type="NCBI Taxonomy" id="627131"/>
    <lineage>
        <taxon>Bacteria</taxon>
        <taxon>Pseudomonadati</taxon>
        <taxon>Pseudomonadota</taxon>
        <taxon>Betaproteobacteria</taxon>
        <taxon>Burkholderiales</taxon>
        <taxon>Alcaligenaceae</taxon>
        <taxon>Paralcaligenes</taxon>
    </lineage>
</organism>
<evidence type="ECO:0000313" key="5">
    <source>
        <dbReference type="Proteomes" id="UP000295525"/>
    </source>
</evidence>
<dbReference type="PANTHER" id="PTHR43877">
    <property type="entry name" value="AMINOALKYLPHOSPHONATE N-ACETYLTRANSFERASE-RELATED-RELATED"/>
    <property type="match status" value="1"/>
</dbReference>
<dbReference type="InterPro" id="IPR050832">
    <property type="entry name" value="Bact_Acetyltransf"/>
</dbReference>
<dbReference type="RefSeq" id="WP_132583363.1">
    <property type="nucleotide sequence ID" value="NZ_SMAJ01000010.1"/>
</dbReference>
<sequence>MQVRKAKPDDSERISVLMRQLGYEASPSLIKHKLLALSGQATDLVLVADDKGVVKGVVSLHVQEMFHQDGRLGRITSLVVDEASRGEGVGSLLVLEADNFFRRSGCVRAEVTSGDHRPQAHLFYQKQGYAQDERRFLKRYHMARP</sequence>
<dbReference type="Proteomes" id="UP000295525">
    <property type="component" value="Unassembled WGS sequence"/>
</dbReference>
<dbReference type="EMBL" id="SMAJ01000010">
    <property type="protein sequence ID" value="TCT05308.1"/>
    <property type="molecule type" value="Genomic_DNA"/>
</dbReference>
<dbReference type="CDD" id="cd04301">
    <property type="entry name" value="NAT_SF"/>
    <property type="match status" value="1"/>
</dbReference>
<evidence type="ECO:0000259" key="3">
    <source>
        <dbReference type="PROSITE" id="PS51186"/>
    </source>
</evidence>
<dbReference type="AlphaFoldDB" id="A0A4V2UXY4"/>
<keyword evidence="1 4" id="KW-0808">Transferase</keyword>
<protein>
    <submittedName>
        <fullName evidence="4">Acetyltransferase (GNAT) family protein</fullName>
    </submittedName>
</protein>
<dbReference type="Gene3D" id="3.40.630.30">
    <property type="match status" value="1"/>
</dbReference>